<evidence type="ECO:0000259" key="3">
    <source>
        <dbReference type="Pfam" id="PF16344"/>
    </source>
</evidence>
<keyword evidence="1" id="KW-1133">Transmembrane helix</keyword>
<accession>F0SE12</accession>
<dbReference type="eggNOG" id="COG3712">
    <property type="taxonomic scope" value="Bacteria"/>
</dbReference>
<dbReference type="Gene3D" id="3.55.50.30">
    <property type="match status" value="1"/>
</dbReference>
<keyword evidence="5" id="KW-1185">Reference proteome</keyword>
<reference evidence="5" key="2">
    <citation type="submission" date="2011-02" db="EMBL/GenBank/DDBJ databases">
        <title>The complete genome of Pedobacter saltans DSM 12145.</title>
        <authorList>
            <consortium name="US DOE Joint Genome Institute (JGI-PGF)"/>
            <person name="Lucas S."/>
            <person name="Copeland A."/>
            <person name="Lapidus A."/>
            <person name="Bruce D."/>
            <person name="Goodwin L."/>
            <person name="Pitluck S."/>
            <person name="Kyrpides N."/>
            <person name="Mavromatis K."/>
            <person name="Pagani I."/>
            <person name="Ivanova N."/>
            <person name="Ovchinnikova G."/>
            <person name="Lu M."/>
            <person name="Detter J.C."/>
            <person name="Han C."/>
            <person name="Land M."/>
            <person name="Hauser L."/>
            <person name="Markowitz V."/>
            <person name="Cheng J.-F."/>
            <person name="Hugenholtz P."/>
            <person name="Woyke T."/>
            <person name="Wu D."/>
            <person name="Tindall B."/>
            <person name="Pomrenke H.G."/>
            <person name="Brambilla E."/>
            <person name="Klenk H.-P."/>
            <person name="Eisen J.A."/>
        </authorList>
    </citation>
    <scope>NUCLEOTIDE SEQUENCE [LARGE SCALE GENOMIC DNA]</scope>
    <source>
        <strain evidence="5">ATCC 51119 / DSM 12145 / JCM 21818 / LMG 10337 / NBRC 100064 / NCIMB 13643</strain>
    </source>
</reference>
<dbReference type="InterPro" id="IPR006860">
    <property type="entry name" value="FecR"/>
</dbReference>
<organism evidence="4 5">
    <name type="scientific">Pseudopedobacter saltans (strain ATCC 51119 / DSM 12145 / JCM 21818 / CCUG 39354 / LMG 10337 / NBRC 100064 / NCIMB 13643)</name>
    <name type="common">Pedobacter saltans</name>
    <dbReference type="NCBI Taxonomy" id="762903"/>
    <lineage>
        <taxon>Bacteria</taxon>
        <taxon>Pseudomonadati</taxon>
        <taxon>Bacteroidota</taxon>
        <taxon>Sphingobacteriia</taxon>
        <taxon>Sphingobacteriales</taxon>
        <taxon>Sphingobacteriaceae</taxon>
        <taxon>Pseudopedobacter</taxon>
    </lineage>
</organism>
<sequence length="296" mass="33856">MNREKNISALEKLLSKYFEAREKEHDSLEVSYIDFDQERSMQLIHKRVAKKRYIRFNWLAAACVLVCLGTTFFFLNRKIHNINLVTEETSFGEVKHVILSDGTKVWLNAKSEFRYPKVFSGNRREVFLDGEAYFEVKRDEKKPFTIISNGIKTTVLGTSFNINSYKNAMGTKVSVVSGKVSVEKENKQVYLEKNQQGFYNAKTDGLSKLPVDASSLSSWKDGRLEFNHVGLNEVIATIQRNFSQQVKVADNLKNCEVSADFTDMELEKIMKILSEVVGGRYERKGDTFYLSGTGCN</sequence>
<evidence type="ECO:0000256" key="1">
    <source>
        <dbReference type="SAM" id="Phobius"/>
    </source>
</evidence>
<dbReference type="OrthoDB" id="1119382at2"/>
<dbReference type="RefSeq" id="WP_013633424.1">
    <property type="nucleotide sequence ID" value="NC_015177.1"/>
</dbReference>
<feature type="transmembrane region" description="Helical" evidence="1">
    <location>
        <begin position="56"/>
        <end position="75"/>
    </location>
</feature>
<dbReference type="AlphaFoldDB" id="F0SE12"/>
<reference evidence="4 5" key="1">
    <citation type="journal article" date="2011" name="Stand. Genomic Sci.">
        <title>Complete genome sequence of the gliding, heparinolytic Pedobacter saltans type strain (113).</title>
        <authorList>
            <person name="Liolios K."/>
            <person name="Sikorski J."/>
            <person name="Lu M."/>
            <person name="Nolan M."/>
            <person name="Lapidus A."/>
            <person name="Lucas S."/>
            <person name="Hammon N."/>
            <person name="Deshpande S."/>
            <person name="Cheng J.F."/>
            <person name="Tapia R."/>
            <person name="Han C."/>
            <person name="Goodwin L."/>
            <person name="Pitluck S."/>
            <person name="Huntemann M."/>
            <person name="Ivanova N."/>
            <person name="Pagani I."/>
            <person name="Mavromatis K."/>
            <person name="Ovchinikova G."/>
            <person name="Pati A."/>
            <person name="Chen A."/>
            <person name="Palaniappan K."/>
            <person name="Land M."/>
            <person name="Hauser L."/>
            <person name="Brambilla E.M."/>
            <person name="Kotsyurbenko O."/>
            <person name="Rohde M."/>
            <person name="Tindall B.J."/>
            <person name="Abt B."/>
            <person name="Goker M."/>
            <person name="Detter J.C."/>
            <person name="Woyke T."/>
            <person name="Bristow J."/>
            <person name="Eisen J.A."/>
            <person name="Markowitz V."/>
            <person name="Hugenholtz P."/>
            <person name="Klenk H.P."/>
            <person name="Kyrpides N.C."/>
        </authorList>
    </citation>
    <scope>NUCLEOTIDE SEQUENCE [LARGE SCALE GENOMIC DNA]</scope>
    <source>
        <strain evidence="5">ATCC 51119 / DSM 12145 / JCM 21818 / LMG 10337 / NBRC 100064 / NCIMB 13643</strain>
    </source>
</reference>
<gene>
    <name evidence="4" type="ordered locus">Pedsa_2390</name>
</gene>
<dbReference type="InterPro" id="IPR012373">
    <property type="entry name" value="Ferrdict_sens_TM"/>
</dbReference>
<dbReference type="PANTHER" id="PTHR30273:SF2">
    <property type="entry name" value="PROTEIN FECR"/>
    <property type="match status" value="1"/>
</dbReference>
<evidence type="ECO:0000313" key="5">
    <source>
        <dbReference type="Proteomes" id="UP000000310"/>
    </source>
</evidence>
<dbReference type="PANTHER" id="PTHR30273">
    <property type="entry name" value="PERIPLASMIC SIGNAL SENSOR AND SIGMA FACTOR ACTIVATOR FECR-RELATED"/>
    <property type="match status" value="1"/>
</dbReference>
<keyword evidence="1" id="KW-0812">Transmembrane</keyword>
<feature type="domain" description="FecR protein" evidence="2">
    <location>
        <begin position="88"/>
        <end position="180"/>
    </location>
</feature>
<feature type="domain" description="Protein FecR C-terminal" evidence="3">
    <location>
        <begin position="224"/>
        <end position="289"/>
    </location>
</feature>
<keyword evidence="1" id="KW-0472">Membrane</keyword>
<dbReference type="HOGENOM" id="CLU_050192_2_3_10"/>
<dbReference type="GO" id="GO:0016989">
    <property type="term" value="F:sigma factor antagonist activity"/>
    <property type="evidence" value="ECO:0007669"/>
    <property type="project" value="TreeGrafter"/>
</dbReference>
<proteinExistence type="predicted"/>
<dbReference type="PIRSF" id="PIRSF018266">
    <property type="entry name" value="FecR"/>
    <property type="match status" value="1"/>
</dbReference>
<protein>
    <submittedName>
        <fullName evidence="4">Anti-FecI sigma factor, FecR</fullName>
    </submittedName>
</protein>
<dbReference type="STRING" id="762903.Pedsa_2390"/>
<dbReference type="Gene3D" id="2.60.120.1440">
    <property type="match status" value="1"/>
</dbReference>
<evidence type="ECO:0000313" key="4">
    <source>
        <dbReference type="EMBL" id="ADY52938.1"/>
    </source>
</evidence>
<dbReference type="KEGG" id="psn:Pedsa_2390"/>
<evidence type="ECO:0000259" key="2">
    <source>
        <dbReference type="Pfam" id="PF04773"/>
    </source>
</evidence>
<dbReference type="Proteomes" id="UP000000310">
    <property type="component" value="Chromosome"/>
</dbReference>
<name>F0SE12_PSESL</name>
<dbReference type="EMBL" id="CP002545">
    <property type="protein sequence ID" value="ADY52938.1"/>
    <property type="molecule type" value="Genomic_DNA"/>
</dbReference>
<dbReference type="Pfam" id="PF16344">
    <property type="entry name" value="FecR_C"/>
    <property type="match status" value="1"/>
</dbReference>
<dbReference type="Pfam" id="PF04773">
    <property type="entry name" value="FecR"/>
    <property type="match status" value="1"/>
</dbReference>
<dbReference type="InterPro" id="IPR032508">
    <property type="entry name" value="FecR_C"/>
</dbReference>